<reference evidence="2" key="1">
    <citation type="journal article" date="2010" name="Nat. Biotechnol.">
        <title>Draft genome sequence of the oilseed species Ricinus communis.</title>
        <authorList>
            <person name="Chan A.P."/>
            <person name="Crabtree J."/>
            <person name="Zhao Q."/>
            <person name="Lorenzi H."/>
            <person name="Orvis J."/>
            <person name="Puiu D."/>
            <person name="Melake-Berhan A."/>
            <person name="Jones K.M."/>
            <person name="Redman J."/>
            <person name="Chen G."/>
            <person name="Cahoon E.B."/>
            <person name="Gedil M."/>
            <person name="Stanke M."/>
            <person name="Haas B.J."/>
            <person name="Wortman J.R."/>
            <person name="Fraser-Liggett C.M."/>
            <person name="Ravel J."/>
            <person name="Rabinowicz P.D."/>
        </authorList>
    </citation>
    <scope>NUCLEOTIDE SEQUENCE [LARGE SCALE GENOMIC DNA]</scope>
    <source>
        <strain evidence="2">cv. Hale</strain>
    </source>
</reference>
<evidence type="ECO:0000313" key="1">
    <source>
        <dbReference type="EMBL" id="EEF25410.1"/>
    </source>
</evidence>
<gene>
    <name evidence="1" type="ORF">RCOM_1855910</name>
</gene>
<dbReference type="Proteomes" id="UP000008311">
    <property type="component" value="Unassembled WGS sequence"/>
</dbReference>
<organism evidence="1 2">
    <name type="scientific">Ricinus communis</name>
    <name type="common">Castor bean</name>
    <dbReference type="NCBI Taxonomy" id="3988"/>
    <lineage>
        <taxon>Eukaryota</taxon>
        <taxon>Viridiplantae</taxon>
        <taxon>Streptophyta</taxon>
        <taxon>Embryophyta</taxon>
        <taxon>Tracheophyta</taxon>
        <taxon>Spermatophyta</taxon>
        <taxon>Magnoliopsida</taxon>
        <taxon>eudicotyledons</taxon>
        <taxon>Gunneridae</taxon>
        <taxon>Pentapetalae</taxon>
        <taxon>rosids</taxon>
        <taxon>fabids</taxon>
        <taxon>Malpighiales</taxon>
        <taxon>Euphorbiaceae</taxon>
        <taxon>Acalyphoideae</taxon>
        <taxon>Acalypheae</taxon>
        <taxon>Ricinus</taxon>
    </lineage>
</organism>
<dbReference type="InParanoid" id="B9TFF5"/>
<dbReference type="EMBL" id="EQ979752">
    <property type="protein sequence ID" value="EEF25410.1"/>
    <property type="molecule type" value="Genomic_DNA"/>
</dbReference>
<proteinExistence type="predicted"/>
<sequence>MWMTLKPDTGKYKPGQIAAYAHRMALHAALRTRRDLGSAVRLPGSAFRKRKDGSSYVTPGVLATALEWDKLEGWFQADGVEGEGGPVSDAISSDLGLSPLFEGDEPMVEEDDDEVTRDERMEALEAARDDLTPRQFSIMEALIAGNSFEDVMKQHEIKKGVLMREMAIISSIVGVLE</sequence>
<accession>B9TFF5</accession>
<protein>
    <submittedName>
        <fullName evidence="1">Uncharacterized protein</fullName>
    </submittedName>
</protein>
<evidence type="ECO:0000313" key="2">
    <source>
        <dbReference type="Proteomes" id="UP000008311"/>
    </source>
</evidence>
<keyword evidence="2" id="KW-1185">Reference proteome</keyword>
<name>B9TFF5_RICCO</name>
<dbReference type="AlphaFoldDB" id="B9TFF5"/>